<dbReference type="RefSeq" id="XP_003018337.1">
    <property type="nucleotide sequence ID" value="XM_003018291.1"/>
</dbReference>
<proteinExistence type="predicted"/>
<evidence type="ECO:0000313" key="2">
    <source>
        <dbReference type="Proteomes" id="UP000008383"/>
    </source>
</evidence>
<comment type="caution">
    <text evidence="1">The sequence shown here is derived from an EMBL/GenBank/DDBJ whole genome shotgun (WGS) entry which is preliminary data.</text>
</comment>
<dbReference type="PANTHER" id="PTHR35605:SF1">
    <property type="entry name" value="ECP2 EFFECTOR PROTEIN DOMAIN-CONTAINING PROTEIN-RELATED"/>
    <property type="match status" value="1"/>
</dbReference>
<protein>
    <recommendedName>
        <fullName evidence="3">Secreted protein</fullName>
    </recommendedName>
</protein>
<dbReference type="PANTHER" id="PTHR35605">
    <property type="entry name" value="ECP2 EFFECTOR PROTEIN DOMAIN-CONTAINING PROTEIN-RELATED"/>
    <property type="match status" value="1"/>
</dbReference>
<organism evidence="1 2">
    <name type="scientific">Trichophyton verrucosum (strain HKI 0517)</name>
    <dbReference type="NCBI Taxonomy" id="663202"/>
    <lineage>
        <taxon>Eukaryota</taxon>
        <taxon>Fungi</taxon>
        <taxon>Dikarya</taxon>
        <taxon>Ascomycota</taxon>
        <taxon>Pezizomycotina</taxon>
        <taxon>Eurotiomycetes</taxon>
        <taxon>Eurotiomycetidae</taxon>
        <taxon>Onygenales</taxon>
        <taxon>Arthrodermataceae</taxon>
        <taxon>Trichophyton</taxon>
    </lineage>
</organism>
<gene>
    <name evidence="1" type="ORF">TRV_07655</name>
</gene>
<dbReference type="Proteomes" id="UP000008383">
    <property type="component" value="Unassembled WGS sequence"/>
</dbReference>
<dbReference type="EMBL" id="ACYE01000466">
    <property type="protein sequence ID" value="EFE37692.1"/>
    <property type="molecule type" value="Genomic_DNA"/>
</dbReference>
<name>D4DKD3_TRIVH</name>
<keyword evidence="2" id="KW-1185">Reference proteome</keyword>
<dbReference type="GeneID" id="9580032"/>
<evidence type="ECO:0008006" key="3">
    <source>
        <dbReference type="Google" id="ProtNLM"/>
    </source>
</evidence>
<dbReference type="HOGENOM" id="CLU_089018_0_0_1"/>
<accession>D4DKD3</accession>
<dbReference type="OrthoDB" id="3552888at2759"/>
<dbReference type="KEGG" id="tve:TRV_07655"/>
<reference evidence="2" key="1">
    <citation type="journal article" date="2011" name="Genome Biol.">
        <title>Comparative and functional genomics provide insights into the pathogenicity of dermatophytic fungi.</title>
        <authorList>
            <person name="Burmester A."/>
            <person name="Shelest E."/>
            <person name="Gloeckner G."/>
            <person name="Heddergott C."/>
            <person name="Schindler S."/>
            <person name="Staib P."/>
            <person name="Heidel A."/>
            <person name="Felder M."/>
            <person name="Petzold A."/>
            <person name="Szafranski K."/>
            <person name="Feuermann M."/>
            <person name="Pedruzzi I."/>
            <person name="Priebe S."/>
            <person name="Groth M."/>
            <person name="Winkler R."/>
            <person name="Li W."/>
            <person name="Kniemeyer O."/>
            <person name="Schroeckh V."/>
            <person name="Hertweck C."/>
            <person name="Hube B."/>
            <person name="White T.C."/>
            <person name="Platzer M."/>
            <person name="Guthke R."/>
            <person name="Heitman J."/>
            <person name="Woestemeyer J."/>
            <person name="Zipfel P.F."/>
            <person name="Monod M."/>
            <person name="Brakhage A.A."/>
        </authorList>
    </citation>
    <scope>NUCLEOTIDE SEQUENCE [LARGE SCALE GENOMIC DNA]</scope>
    <source>
        <strain evidence="2">HKI 0517</strain>
    </source>
</reference>
<sequence>MLFPSFFLTLTPRHSIKTPLSLNLKSLEPFSLAFAYLPFKMRTSILFSIAASLLGASAQAVEAPIKGYGVEPFSWEVKATANGPPLTLNGTVEEVHSQLLKINPNYDIEMATSGRKREHARDIHGLFKRDNVICGRQRECSRKRIEEGIAYLYRVPGRPTNGPGPGNCGRVSCSYDSAIWWCNDNTFTKVLPGFYNVAEGAQLILNTCNPGGSYVSGQDFHDDKWNVIVQYTQC</sequence>
<evidence type="ECO:0000313" key="1">
    <source>
        <dbReference type="EMBL" id="EFE37692.1"/>
    </source>
</evidence>
<dbReference type="AlphaFoldDB" id="D4DKD3"/>